<proteinExistence type="predicted"/>
<comment type="caution">
    <text evidence="1">The sequence shown here is derived from an EMBL/GenBank/DDBJ whole genome shotgun (WGS) entry which is preliminary data.</text>
</comment>
<accession>A0AAD4CQR7</accession>
<sequence>MSTSSLPSHQLPTTPCNHTIPPDQYHTCPHPHHDGYSQTNLPPLLFRLEPLPRENLPVISTLVENGRTVKDYDGVELRDFPFLPRYITSKPSGWLLEFWMRTDHRLTYRDIKARMVSPHHERPMENALNMRRERDVRNPLGLSCWTPRRGNHGRISRIDVERVERWSLDQITYNTTMDIEYRPDPADAHRMVPFRLRAKPLATAPQPTYYPLDTFLDLPRPHVPSRRLMASLDTFHRLAERAVQLDLRHWRLLPDRDLPISWITHRDNARAASGAANNMG</sequence>
<evidence type="ECO:0000313" key="2">
    <source>
        <dbReference type="Proteomes" id="UP001194746"/>
    </source>
</evidence>
<reference evidence="1" key="1">
    <citation type="journal article" date="2019" name="Beilstein J. Org. Chem.">
        <title>Nanangenines: drimane sesquiterpenoids as the dominant metabolite cohort of a novel Australian fungus, Aspergillus nanangensis.</title>
        <authorList>
            <person name="Lacey H.J."/>
            <person name="Gilchrist C.L.M."/>
            <person name="Crombie A."/>
            <person name="Kalaitzis J.A."/>
            <person name="Vuong D."/>
            <person name="Rutledge P.J."/>
            <person name="Turner P."/>
            <person name="Pitt J.I."/>
            <person name="Lacey E."/>
            <person name="Chooi Y.H."/>
            <person name="Piggott A.M."/>
        </authorList>
    </citation>
    <scope>NUCLEOTIDE SEQUENCE</scope>
    <source>
        <strain evidence="1">MST-FP2251</strain>
    </source>
</reference>
<name>A0AAD4CQR7_ASPNN</name>
<dbReference type="EMBL" id="VCAU01000022">
    <property type="protein sequence ID" value="KAF9890964.1"/>
    <property type="molecule type" value="Genomic_DNA"/>
</dbReference>
<reference evidence="1" key="2">
    <citation type="submission" date="2020-02" db="EMBL/GenBank/DDBJ databases">
        <authorList>
            <person name="Gilchrist C.L.M."/>
            <person name="Chooi Y.-H."/>
        </authorList>
    </citation>
    <scope>NUCLEOTIDE SEQUENCE</scope>
    <source>
        <strain evidence="1">MST-FP2251</strain>
    </source>
</reference>
<organism evidence="1 2">
    <name type="scientific">Aspergillus nanangensis</name>
    <dbReference type="NCBI Taxonomy" id="2582783"/>
    <lineage>
        <taxon>Eukaryota</taxon>
        <taxon>Fungi</taxon>
        <taxon>Dikarya</taxon>
        <taxon>Ascomycota</taxon>
        <taxon>Pezizomycotina</taxon>
        <taxon>Eurotiomycetes</taxon>
        <taxon>Eurotiomycetidae</taxon>
        <taxon>Eurotiales</taxon>
        <taxon>Aspergillaceae</taxon>
        <taxon>Aspergillus</taxon>
        <taxon>Aspergillus subgen. Circumdati</taxon>
    </lineage>
</organism>
<dbReference type="AlphaFoldDB" id="A0AAD4CQR7"/>
<keyword evidence="2" id="KW-1185">Reference proteome</keyword>
<evidence type="ECO:0000313" key="1">
    <source>
        <dbReference type="EMBL" id="KAF9890964.1"/>
    </source>
</evidence>
<gene>
    <name evidence="1" type="ORF">FE257_005221</name>
</gene>
<dbReference type="Proteomes" id="UP001194746">
    <property type="component" value="Unassembled WGS sequence"/>
</dbReference>
<protein>
    <submittedName>
        <fullName evidence="1">Uncharacterized protein</fullName>
    </submittedName>
</protein>